<dbReference type="SUPFAM" id="SSF55729">
    <property type="entry name" value="Acyl-CoA N-acyltransferases (Nat)"/>
    <property type="match status" value="1"/>
</dbReference>
<dbReference type="InterPro" id="IPR000182">
    <property type="entry name" value="GNAT_dom"/>
</dbReference>
<sequence length="282" mass="32628">MNSAKCKLNNNYYARIDKVKIYIDYVNSRVKIINFYKISVQALKRIIHFTSKQHLSKVVCNCNSQSFQNFCDAGFIPEGKIDSYFRGEDALCMSYFISSNRKICKNSNIENLFLTKSLNMKDKFKFNNNLKYHIRDAKESDISELISLFSEVFFAYPTSIYNRDYLIQNMSKNVLCKVAVFNDKIISAASAYLDYENLNAEIADCATYPHYRDKGIISNIIYLLEKDIRDKDFISLYSMSKSTSQGMNIALSKQGYNYRGTLVNNCNLCGDFESMNIWAKDI</sequence>
<dbReference type="Pfam" id="PF00583">
    <property type="entry name" value="Acetyltransf_1"/>
    <property type="match status" value="1"/>
</dbReference>
<proteinExistence type="predicted"/>
<feature type="domain" description="N-acetyltransferase" evidence="1">
    <location>
        <begin position="132"/>
        <end position="282"/>
    </location>
</feature>
<gene>
    <name evidence="2" type="primary">ablB</name>
    <name evidence="2" type="ORF">D4Z93_09495</name>
</gene>
<reference evidence="2 3" key="1">
    <citation type="journal article" date="2019" name="Int. J. Syst. Evol. Microbiol.">
        <title>Clostridium fermenticellae sp. nov., isolated from the mud in a fermentation cellar for the production of the Chinese liquor, baijiu.</title>
        <authorList>
            <person name="Xu P.X."/>
            <person name="Chai L.J."/>
            <person name="Qiu T."/>
            <person name="Zhang X.J."/>
            <person name="Lu Z.M."/>
            <person name="Xiao C."/>
            <person name="Wang S.T."/>
            <person name="Shen C.H."/>
            <person name="Shi J.S."/>
            <person name="Xu Z.H."/>
        </authorList>
    </citation>
    <scope>NUCLEOTIDE SEQUENCE [LARGE SCALE GENOMIC DNA]</scope>
    <source>
        <strain evidence="2 3">JN500901</strain>
    </source>
</reference>
<evidence type="ECO:0000313" key="2">
    <source>
        <dbReference type="EMBL" id="AYD40751.1"/>
    </source>
</evidence>
<protein>
    <submittedName>
        <fullName evidence="2">Putative beta-lysine N-acetyltransferase</fullName>
    </submittedName>
</protein>
<organism evidence="2 3">
    <name type="scientific">Clostridium fermenticellae</name>
    <dbReference type="NCBI Taxonomy" id="2068654"/>
    <lineage>
        <taxon>Bacteria</taxon>
        <taxon>Bacillati</taxon>
        <taxon>Bacillota</taxon>
        <taxon>Clostridia</taxon>
        <taxon>Eubacteriales</taxon>
        <taxon>Clostridiaceae</taxon>
        <taxon>Clostridium</taxon>
    </lineage>
</organism>
<dbReference type="EMBL" id="CP032416">
    <property type="protein sequence ID" value="AYD40751.1"/>
    <property type="molecule type" value="Genomic_DNA"/>
</dbReference>
<dbReference type="RefSeq" id="WP_119973010.1">
    <property type="nucleotide sequence ID" value="NZ_CP032416.1"/>
</dbReference>
<evidence type="ECO:0000259" key="1">
    <source>
        <dbReference type="PROSITE" id="PS51186"/>
    </source>
</evidence>
<name>A0A386H4S0_9CLOT</name>
<dbReference type="Gene3D" id="3.40.630.30">
    <property type="match status" value="1"/>
</dbReference>
<dbReference type="Proteomes" id="UP000266301">
    <property type="component" value="Chromosome"/>
</dbReference>
<dbReference type="NCBIfam" id="TIGR03827">
    <property type="entry name" value="GNAT_ablB"/>
    <property type="match status" value="1"/>
</dbReference>
<dbReference type="GO" id="GO:0008080">
    <property type="term" value="F:N-acetyltransferase activity"/>
    <property type="evidence" value="ECO:0007669"/>
    <property type="project" value="InterPro"/>
</dbReference>
<dbReference type="InterPro" id="IPR022525">
    <property type="entry name" value="GNAT_AblB"/>
</dbReference>
<keyword evidence="3" id="KW-1185">Reference proteome</keyword>
<accession>A0A386H4S0</accession>
<dbReference type="PROSITE" id="PS51186">
    <property type="entry name" value="GNAT"/>
    <property type="match status" value="1"/>
</dbReference>
<dbReference type="AlphaFoldDB" id="A0A386H4S0"/>
<keyword evidence="2" id="KW-0808">Transferase</keyword>
<dbReference type="KEGG" id="cfer:D4Z93_09495"/>
<evidence type="ECO:0000313" key="3">
    <source>
        <dbReference type="Proteomes" id="UP000266301"/>
    </source>
</evidence>
<dbReference type="OrthoDB" id="9790652at2"/>
<dbReference type="InterPro" id="IPR016181">
    <property type="entry name" value="Acyl_CoA_acyltransferase"/>
</dbReference>